<gene>
    <name evidence="1" type="ORF">Vspart_02812</name>
</gene>
<proteinExistence type="predicted"/>
<dbReference type="Proteomes" id="UP000515264">
    <property type="component" value="Chromosome 1"/>
</dbReference>
<evidence type="ECO:0000313" key="1">
    <source>
        <dbReference type="EMBL" id="QMV15492.1"/>
    </source>
</evidence>
<accession>A0ABX6R2V2</accession>
<sequence>MIHVGGYYEVFGRNHLGGSYGCFGFIPEDDIYSSPDEAQKAEQADNYDDNFSNEPWKQIADKIINLAFPDKKPIQILLDYRDESKNRVPTKIFEEF</sequence>
<name>A0ABX6R2V2_9VIBR</name>
<organism evidence="1 2">
    <name type="scientific">Vibrio spartinae</name>
    <dbReference type="NCBI Taxonomy" id="1918945"/>
    <lineage>
        <taxon>Bacteria</taxon>
        <taxon>Pseudomonadati</taxon>
        <taxon>Pseudomonadota</taxon>
        <taxon>Gammaproteobacteria</taxon>
        <taxon>Vibrionales</taxon>
        <taxon>Vibrionaceae</taxon>
        <taxon>Vibrio</taxon>
    </lineage>
</organism>
<dbReference type="EMBL" id="CP046268">
    <property type="protein sequence ID" value="QMV15492.1"/>
    <property type="molecule type" value="Genomic_DNA"/>
</dbReference>
<evidence type="ECO:0000313" key="2">
    <source>
        <dbReference type="Proteomes" id="UP000515264"/>
    </source>
</evidence>
<reference evidence="1 2" key="1">
    <citation type="journal article" date="2020" name="J. Nat. Prod.">
        <title>Genomics-Metabolomics Profiling Disclosed Marine Vibrio spartinae 3.6 as a Producer of a New Branched Side Chain Prodigiosin.</title>
        <authorList>
            <person name="Vitale G.A."/>
            <person name="Sciarretta M."/>
            <person name="Palma Esposito F."/>
            <person name="January G.G."/>
            <person name="Giaccio M."/>
            <person name="Bunk B."/>
            <person name="Sproer C."/>
            <person name="Bajerski F."/>
            <person name="Power D."/>
            <person name="Festa C."/>
            <person name="Monti M.C."/>
            <person name="D'Auria M.V."/>
            <person name="de Pascale D."/>
        </authorList>
    </citation>
    <scope>NUCLEOTIDE SEQUENCE [LARGE SCALE GENOMIC DNA]</scope>
    <source>
        <strain evidence="1 2">3.6</strain>
    </source>
</reference>
<keyword evidence="2" id="KW-1185">Reference proteome</keyword>
<dbReference type="RefSeq" id="WP_182287719.1">
    <property type="nucleotide sequence ID" value="NZ_CP046268.1"/>
</dbReference>
<protein>
    <submittedName>
        <fullName evidence="1">Uncharacterized protein</fullName>
    </submittedName>
</protein>